<evidence type="ECO:0000313" key="2">
    <source>
        <dbReference type="EMBL" id="SUZ08721.1"/>
    </source>
</evidence>
<protein>
    <submittedName>
        <fullName evidence="2">Bgt-20116</fullName>
    </submittedName>
</protein>
<dbReference type="EMBL" id="UIGY01000028">
    <property type="protein sequence ID" value="SUZ08721.1"/>
    <property type="molecule type" value="Genomic_DNA"/>
</dbReference>
<evidence type="ECO:0000256" key="1">
    <source>
        <dbReference type="SAM" id="MobiDB-lite"/>
    </source>
</evidence>
<dbReference type="AlphaFoldDB" id="A0A381L6L0"/>
<organism evidence="2">
    <name type="scientific">Blumeria graminis f. sp. tritici 96224</name>
    <dbReference type="NCBI Taxonomy" id="1268274"/>
    <lineage>
        <taxon>Eukaryota</taxon>
        <taxon>Fungi</taxon>
        <taxon>Dikarya</taxon>
        <taxon>Ascomycota</taxon>
        <taxon>Pezizomycotina</taxon>
        <taxon>Leotiomycetes</taxon>
        <taxon>Erysiphales</taxon>
        <taxon>Erysiphaceae</taxon>
        <taxon>Blumeria</taxon>
    </lineage>
</organism>
<accession>A0A381L6L0</accession>
<feature type="compositionally biased region" description="Polar residues" evidence="1">
    <location>
        <begin position="1"/>
        <end position="10"/>
    </location>
</feature>
<sequence length="96" mass="10682">SNQEASSSSVAVPKPESLIPKFSGEFPPSTRTEIRAYDNSSSTQIQFFNAPPTAVSNKFLADGTINLYQSMNPKTSGLSDQEMRVKRYFPDIFTRK</sequence>
<feature type="region of interest" description="Disordered" evidence="1">
    <location>
        <begin position="1"/>
        <end position="32"/>
    </location>
</feature>
<proteinExistence type="predicted"/>
<feature type="non-terminal residue" evidence="2">
    <location>
        <position position="96"/>
    </location>
</feature>
<feature type="non-terminal residue" evidence="2">
    <location>
        <position position="1"/>
    </location>
</feature>
<gene>
    <name evidence="2" type="ORF">BGT96224V2_LOCUS1771</name>
</gene>
<reference evidence="2" key="1">
    <citation type="submission" date="2018-07" db="EMBL/GenBank/DDBJ databases">
        <authorList>
            <person name="Quirk P.G."/>
            <person name="Krulwich T.A."/>
        </authorList>
    </citation>
    <scope>NUCLEOTIDE SEQUENCE</scope>
    <source>
        <strain evidence="2">96224</strain>
    </source>
</reference>
<name>A0A381L6L0_BLUGR</name>